<gene>
    <name evidence="4" type="ORF">AMEX_G4138</name>
</gene>
<evidence type="ECO:0000313" key="5">
    <source>
        <dbReference type="Proteomes" id="UP000752171"/>
    </source>
</evidence>
<feature type="domain" description="CCHC-type" evidence="3">
    <location>
        <begin position="495"/>
        <end position="508"/>
    </location>
</feature>
<evidence type="ECO:0000256" key="2">
    <source>
        <dbReference type="SAM" id="MobiDB-lite"/>
    </source>
</evidence>
<dbReference type="GO" id="GO:0008270">
    <property type="term" value="F:zinc ion binding"/>
    <property type="evidence" value="ECO:0007669"/>
    <property type="project" value="UniProtKB-KW"/>
</dbReference>
<protein>
    <recommendedName>
        <fullName evidence="3">CCHC-type domain-containing protein</fullName>
    </recommendedName>
</protein>
<dbReference type="Gene3D" id="4.10.60.10">
    <property type="entry name" value="Zinc finger, CCHC-type"/>
    <property type="match status" value="1"/>
</dbReference>
<dbReference type="GO" id="GO:0003676">
    <property type="term" value="F:nucleic acid binding"/>
    <property type="evidence" value="ECO:0007669"/>
    <property type="project" value="InterPro"/>
</dbReference>
<dbReference type="AlphaFoldDB" id="A0A8T2MBA4"/>
<sequence length="527" mass="59247">MGNCCCKDKTLQLTGDVKYMFMRGNDNVKFMKKWEKKFGFKGKLGVESCGNLVKAIELVSKGNKKKEKKYGYPQAKIWLEEADKRKKGRAKAETLALIDKEDDNAVRAKQRPQEIVPEPPQALEQVPNPPAYNTPEIDEGAQRIMESLAENAAFPSAPPSTPHSFSTPKTRSDLTTVLVREPSHTRSGQPYGLWGIPAVNGLKDMVYNVLSPSRKQPIQVDAELCPMIQVPNPRAGDQGQGETMYVYRPWTAEDVRKAVEDIPHPKVKVEAFVQGIQGLYNSYRLNGIEVERAMRQILGADWCVVCGDWNGLNDDNPPLPLAFGSEGLIARMGDIQQRVRNRYQNRADWTEINRCIQRDDEDVDHYYHRLKETFDLHSGIPVDMAPGGPYEQQLKNAFLKGSLSQISSFIMKHMVDHRTANLTRTLEYARHAEQHFKNKKRNKQKGAAQFILENDGTGIFVIENSGKGQSNSGGKGKGKRGKGGRNNTQSRDGACFVCGKKGHWAKDCWQRADRKGKEEDGESREQA</sequence>
<keyword evidence="1" id="KW-0863">Zinc-finger</keyword>
<dbReference type="PANTHER" id="PTHR33166">
    <property type="entry name" value="GAG_P30 DOMAIN-CONTAINING PROTEIN"/>
    <property type="match status" value="1"/>
</dbReference>
<evidence type="ECO:0000256" key="1">
    <source>
        <dbReference type="PROSITE-ProRule" id="PRU00047"/>
    </source>
</evidence>
<proteinExistence type="predicted"/>
<feature type="region of interest" description="Disordered" evidence="2">
    <location>
        <begin position="102"/>
        <end position="132"/>
    </location>
</feature>
<dbReference type="InterPro" id="IPR036875">
    <property type="entry name" value="Znf_CCHC_sf"/>
</dbReference>
<comment type="caution">
    <text evidence="4">The sequence shown here is derived from an EMBL/GenBank/DDBJ whole genome shotgun (WGS) entry which is preliminary data.</text>
</comment>
<accession>A0A8T2MBA4</accession>
<dbReference type="PROSITE" id="PS50158">
    <property type="entry name" value="ZF_CCHC"/>
    <property type="match status" value="1"/>
</dbReference>
<dbReference type="SUPFAM" id="SSF57756">
    <property type="entry name" value="Retrovirus zinc finger-like domains"/>
    <property type="match status" value="1"/>
</dbReference>
<dbReference type="EMBL" id="JAICCE010000002">
    <property type="protein sequence ID" value="KAG9281339.1"/>
    <property type="molecule type" value="Genomic_DNA"/>
</dbReference>
<dbReference type="Proteomes" id="UP000752171">
    <property type="component" value="Unassembled WGS sequence"/>
</dbReference>
<keyword evidence="1" id="KW-0862">Zinc</keyword>
<dbReference type="InterPro" id="IPR001878">
    <property type="entry name" value="Znf_CCHC"/>
</dbReference>
<name>A0A8T2MBA4_ASTMX</name>
<evidence type="ECO:0000259" key="3">
    <source>
        <dbReference type="PROSITE" id="PS50158"/>
    </source>
</evidence>
<feature type="region of interest" description="Disordered" evidence="2">
    <location>
        <begin position="462"/>
        <end position="493"/>
    </location>
</feature>
<feature type="region of interest" description="Disordered" evidence="2">
    <location>
        <begin position="153"/>
        <end position="172"/>
    </location>
</feature>
<dbReference type="InterPro" id="IPR050462">
    <property type="entry name" value="Retroviral_Gag-Pol_poly"/>
</dbReference>
<evidence type="ECO:0000313" key="4">
    <source>
        <dbReference type="EMBL" id="KAG9281339.1"/>
    </source>
</evidence>
<dbReference type="SMART" id="SM00343">
    <property type="entry name" value="ZnF_C2HC"/>
    <property type="match status" value="1"/>
</dbReference>
<feature type="compositionally biased region" description="Polar residues" evidence="2">
    <location>
        <begin position="162"/>
        <end position="172"/>
    </location>
</feature>
<keyword evidence="1" id="KW-0479">Metal-binding</keyword>
<organism evidence="4 5">
    <name type="scientific">Astyanax mexicanus</name>
    <name type="common">Blind cave fish</name>
    <name type="synonym">Astyanax fasciatus mexicanus</name>
    <dbReference type="NCBI Taxonomy" id="7994"/>
    <lineage>
        <taxon>Eukaryota</taxon>
        <taxon>Metazoa</taxon>
        <taxon>Chordata</taxon>
        <taxon>Craniata</taxon>
        <taxon>Vertebrata</taxon>
        <taxon>Euteleostomi</taxon>
        <taxon>Actinopterygii</taxon>
        <taxon>Neopterygii</taxon>
        <taxon>Teleostei</taxon>
        <taxon>Ostariophysi</taxon>
        <taxon>Characiformes</taxon>
        <taxon>Characoidei</taxon>
        <taxon>Acestrorhamphidae</taxon>
        <taxon>Acestrorhamphinae</taxon>
        <taxon>Astyanax</taxon>
    </lineage>
</organism>
<reference evidence="4 5" key="1">
    <citation type="submission" date="2021-07" db="EMBL/GenBank/DDBJ databases">
        <authorList>
            <person name="Imarazene B."/>
            <person name="Zahm M."/>
            <person name="Klopp C."/>
            <person name="Cabau C."/>
            <person name="Beille S."/>
            <person name="Jouanno E."/>
            <person name="Castinel A."/>
            <person name="Lluch J."/>
            <person name="Gil L."/>
            <person name="Kuchtly C."/>
            <person name="Lopez Roques C."/>
            <person name="Donnadieu C."/>
            <person name="Parrinello H."/>
            <person name="Journot L."/>
            <person name="Du K."/>
            <person name="Schartl M."/>
            <person name="Retaux S."/>
            <person name="Guiguen Y."/>
        </authorList>
    </citation>
    <scope>NUCLEOTIDE SEQUENCE [LARGE SCALE GENOMIC DNA]</scope>
    <source>
        <strain evidence="4">Pach_M1</strain>
        <tissue evidence="4">Testis</tissue>
    </source>
</reference>
<dbReference type="Pfam" id="PF00098">
    <property type="entry name" value="zf-CCHC"/>
    <property type="match status" value="1"/>
</dbReference>